<sequence>MPTEDEQKAFLDTISASQEESDNDYIKPHLMHWTSDKEGSVEKDLSRLYEKCKAGKEHSAASFYIFAGRKSVEESGTTLVDRDWCTLCISEKASKQLGKLSEDNNVKIPGDD</sequence>
<gene>
    <name evidence="1" type="ORF">ColSpa_04521</name>
</gene>
<accession>A0AA37LD07</accession>
<reference evidence="1 2" key="1">
    <citation type="submission" date="2022-03" db="EMBL/GenBank/DDBJ databases">
        <title>Genome data of Colletotrichum spp.</title>
        <authorList>
            <person name="Utami Y.D."/>
            <person name="Hiruma K."/>
        </authorList>
    </citation>
    <scope>NUCLEOTIDE SEQUENCE [LARGE SCALE GENOMIC DNA]</scope>
    <source>
        <strain evidence="1 2">MAFF 239500</strain>
    </source>
</reference>
<dbReference type="Proteomes" id="UP001055115">
    <property type="component" value="Unassembled WGS sequence"/>
</dbReference>
<name>A0AA37LD07_9PEZI</name>
<dbReference type="GeneID" id="73325323"/>
<dbReference type="RefSeq" id="XP_049126690.1">
    <property type="nucleotide sequence ID" value="XM_049270733.1"/>
</dbReference>
<comment type="caution">
    <text evidence="1">The sequence shown here is derived from an EMBL/GenBank/DDBJ whole genome shotgun (WGS) entry which is preliminary data.</text>
</comment>
<evidence type="ECO:0000313" key="2">
    <source>
        <dbReference type="Proteomes" id="UP001055115"/>
    </source>
</evidence>
<keyword evidence="2" id="KW-1185">Reference proteome</keyword>
<dbReference type="EMBL" id="BQXU01000009">
    <property type="protein sequence ID" value="GKT44340.1"/>
    <property type="molecule type" value="Genomic_DNA"/>
</dbReference>
<protein>
    <submittedName>
        <fullName evidence="1">Uncharacterized protein</fullName>
    </submittedName>
</protein>
<proteinExistence type="predicted"/>
<organism evidence="1 2">
    <name type="scientific">Colletotrichum spaethianum</name>
    <dbReference type="NCBI Taxonomy" id="700344"/>
    <lineage>
        <taxon>Eukaryota</taxon>
        <taxon>Fungi</taxon>
        <taxon>Dikarya</taxon>
        <taxon>Ascomycota</taxon>
        <taxon>Pezizomycotina</taxon>
        <taxon>Sordariomycetes</taxon>
        <taxon>Hypocreomycetidae</taxon>
        <taxon>Glomerellales</taxon>
        <taxon>Glomerellaceae</taxon>
        <taxon>Colletotrichum</taxon>
        <taxon>Colletotrichum spaethianum species complex</taxon>
    </lineage>
</organism>
<dbReference type="AlphaFoldDB" id="A0AA37LD07"/>
<evidence type="ECO:0000313" key="1">
    <source>
        <dbReference type="EMBL" id="GKT44340.1"/>
    </source>
</evidence>